<protein>
    <submittedName>
        <fullName evidence="1">Uncharacterized protein</fullName>
    </submittedName>
</protein>
<organism evidence="1 2">
    <name type="scientific">Myxococcus xanthus</name>
    <dbReference type="NCBI Taxonomy" id="34"/>
    <lineage>
        <taxon>Bacteria</taxon>
        <taxon>Pseudomonadati</taxon>
        <taxon>Myxococcota</taxon>
        <taxon>Myxococcia</taxon>
        <taxon>Myxococcales</taxon>
        <taxon>Cystobacterineae</taxon>
        <taxon>Myxococcaceae</taxon>
        <taxon>Myxococcus</taxon>
    </lineage>
</organism>
<reference evidence="1 2" key="1">
    <citation type="submission" date="2020-05" db="EMBL/GenBank/DDBJ databases">
        <authorList>
            <person name="Whitworth D."/>
        </authorList>
    </citation>
    <scope>NUCLEOTIDE SEQUENCE [LARGE SCALE GENOMIC DNA]</scope>
    <source>
        <strain evidence="1 2">AM005</strain>
    </source>
</reference>
<sequence length="793" mass="87344">MRARVALPPPALVASQTTPRLTLLPACPRVPRGLPLERGWSASGTCRALGLRRAEPGAGPSTRTTRYMNQRKHTKQLRRQLRWAGLSATVLAAPASFAQDCPKPTLQQCVDVDYRASSCGSVHDAYCQGVVESEWKAGWEAAPKRVALLPEELGGGVDTVAYAPHVPKHTRFQGMDQSIMGQVLKGQILYRKGLENLTKEEQAYLSRIRSWEKDGAQVTSCQEFVDEKYLDFSRFERQAGRYGDDSRAFFNGAFGKEGIAHRVLYSRDQEKLAPIWDEQRTAKNAYFRFTPGRYPKGTDGYVFKSEAAQLANNLEARNWVAPSDDWHQKQAEQFSHIADDVLNHYQVEQESFTALLRQRDAVYAEWAQASKVLRSRDHQTVELDKLTAERLYGLDQAIEESLIKAQKDGCLDTQGPTVCDWSPRRYKTMLEAAMAPRREADLQACLFLTGNDFGPESFVRNADKLKVKGLDLKDYTLSSSLLAQYLAIYGAHIHALNEPTNPSTGAVRHGGEASDSGYAGGDTFGGGYDYVAGWEYVQPGSGLHNKSLGAWCDSDVRLYGEFNAYANVFGPTRHEVAHVSGEAGTEGNGVRLKLDARVLGTSLYSHDKHYPLRFTFYEGKPVFDSDAAKASTTFVVVFVPVTVQGGLSAEAGVKMNIGGAVTRNCAEDLLGVDLYGTITPFASVKGFASVGIGVPGLQVGVRGELVIARVNVPLYGDIGLYLSSPSHPTNPNTLFLRASSKLDIELRFLDGSIKLFGELLFLKGETTIASWSGFGNTWNVYNETRSLPLVRVY</sequence>
<dbReference type="EMBL" id="JABFNT010000141">
    <property type="protein sequence ID" value="NOJ82708.1"/>
    <property type="molecule type" value="Genomic_DNA"/>
</dbReference>
<dbReference type="Proteomes" id="UP000533080">
    <property type="component" value="Unassembled WGS sequence"/>
</dbReference>
<proteinExistence type="predicted"/>
<name>A0A7Y4MVI3_MYXXA</name>
<accession>A0A7Y4MVI3</accession>
<evidence type="ECO:0000313" key="2">
    <source>
        <dbReference type="Proteomes" id="UP000533080"/>
    </source>
</evidence>
<gene>
    <name evidence="1" type="ORF">HNV28_31070</name>
</gene>
<comment type="caution">
    <text evidence="1">The sequence shown here is derived from an EMBL/GenBank/DDBJ whole genome shotgun (WGS) entry which is preliminary data.</text>
</comment>
<dbReference type="AlphaFoldDB" id="A0A7Y4MVI3"/>
<evidence type="ECO:0000313" key="1">
    <source>
        <dbReference type="EMBL" id="NOJ82708.1"/>
    </source>
</evidence>